<keyword evidence="3" id="KW-1185">Reference proteome</keyword>
<evidence type="ECO:0000313" key="3">
    <source>
        <dbReference type="Proteomes" id="UP000646426"/>
    </source>
</evidence>
<protein>
    <submittedName>
        <fullName evidence="2">Membrane protein</fullName>
    </submittedName>
</protein>
<sequence length="434" mass="48398">MTAAAHAAPALTPREQALRRKQRIAVALLIAAGLVLVVATALGRVHPHWGFDLIAAMAEAALVGGLADWFAVVALFKHPLGQRWIPHTAIIPNKKDALGRNLGDFITNHFLDKPQVLARLRTFDVAARLAGKLAEPETARALGSRLTAAIPHLLGLLDSEPLHRFIRDAAHRRLQRVDLSGVASFGLRQLTVEGRHEALVDASLKYLSGVLESPETHRRISERAAKEAWSILRYAKLDEMLADKVADKLVGGLTTLVAEMAADRDHELRQRLKGELDELIERLENDPGFRERLDGLRDRMLEQPELDTYLRSLWDDLVAWLESDVQREDSAVRERLVRGTQSLGARLLESEEMRAWINDSVIETFEPMIDPLREKARGFIAERMERWSADELTRELELSIGGDLQYIRYNGTAIGALIGGLLFALLHGIEALMA</sequence>
<feature type="transmembrane region" description="Helical" evidence="1">
    <location>
        <begin position="24"/>
        <end position="42"/>
    </location>
</feature>
<dbReference type="PANTHER" id="PTHR38442:SF1">
    <property type="entry name" value="INNER MEMBRANE PROTEIN"/>
    <property type="match status" value="1"/>
</dbReference>
<dbReference type="InterPro" id="IPR007383">
    <property type="entry name" value="DUF445"/>
</dbReference>
<reference evidence="2" key="1">
    <citation type="journal article" date="2014" name="Int. J. Syst. Evol. Microbiol.">
        <title>Complete genome sequence of Corynebacterium casei LMG S-19264T (=DSM 44701T), isolated from a smear-ripened cheese.</title>
        <authorList>
            <consortium name="US DOE Joint Genome Institute (JGI-PGF)"/>
            <person name="Walter F."/>
            <person name="Albersmeier A."/>
            <person name="Kalinowski J."/>
            <person name="Ruckert C."/>
        </authorList>
    </citation>
    <scope>NUCLEOTIDE SEQUENCE</scope>
    <source>
        <strain evidence="2">KCTC 23077</strain>
    </source>
</reference>
<evidence type="ECO:0000256" key="1">
    <source>
        <dbReference type="SAM" id="Phobius"/>
    </source>
</evidence>
<dbReference type="GO" id="GO:0005886">
    <property type="term" value="C:plasma membrane"/>
    <property type="evidence" value="ECO:0007669"/>
    <property type="project" value="TreeGrafter"/>
</dbReference>
<accession>A0A918SZ14</accession>
<keyword evidence="1" id="KW-1133">Transmembrane helix</keyword>
<dbReference type="Pfam" id="PF04286">
    <property type="entry name" value="DUF445"/>
    <property type="match status" value="1"/>
</dbReference>
<gene>
    <name evidence="2" type="ORF">GCM10007067_16230</name>
</gene>
<dbReference type="Proteomes" id="UP000646426">
    <property type="component" value="Unassembled WGS sequence"/>
</dbReference>
<reference evidence="2" key="2">
    <citation type="submission" date="2020-09" db="EMBL/GenBank/DDBJ databases">
        <authorList>
            <person name="Sun Q."/>
            <person name="Kim S."/>
        </authorList>
    </citation>
    <scope>NUCLEOTIDE SEQUENCE</scope>
    <source>
        <strain evidence="2">KCTC 23077</strain>
    </source>
</reference>
<comment type="caution">
    <text evidence="2">The sequence shown here is derived from an EMBL/GenBank/DDBJ whole genome shotgun (WGS) entry which is preliminary data.</text>
</comment>
<dbReference type="EMBL" id="BMYD01000002">
    <property type="protein sequence ID" value="GHA79468.1"/>
    <property type="molecule type" value="Genomic_DNA"/>
</dbReference>
<dbReference type="PANTHER" id="PTHR38442">
    <property type="entry name" value="INNER MEMBRANE PROTEIN-RELATED"/>
    <property type="match status" value="1"/>
</dbReference>
<dbReference type="AlphaFoldDB" id="A0A918SZ14"/>
<organism evidence="2 3">
    <name type="scientific">Cognatilysobacter bugurensis</name>
    <dbReference type="NCBI Taxonomy" id="543356"/>
    <lineage>
        <taxon>Bacteria</taxon>
        <taxon>Pseudomonadati</taxon>
        <taxon>Pseudomonadota</taxon>
        <taxon>Gammaproteobacteria</taxon>
        <taxon>Lysobacterales</taxon>
        <taxon>Lysobacteraceae</taxon>
        <taxon>Cognatilysobacter</taxon>
    </lineage>
</organism>
<name>A0A918SZ14_9GAMM</name>
<feature type="transmembrane region" description="Helical" evidence="1">
    <location>
        <begin position="54"/>
        <end position="76"/>
    </location>
</feature>
<feature type="transmembrane region" description="Helical" evidence="1">
    <location>
        <begin position="409"/>
        <end position="429"/>
    </location>
</feature>
<evidence type="ECO:0000313" key="2">
    <source>
        <dbReference type="EMBL" id="GHA79468.1"/>
    </source>
</evidence>
<keyword evidence="1" id="KW-0812">Transmembrane</keyword>
<keyword evidence="1" id="KW-0472">Membrane</keyword>
<proteinExistence type="predicted"/>
<dbReference type="RefSeq" id="WP_189455234.1">
    <property type="nucleotide sequence ID" value="NZ_BMYD01000002.1"/>
</dbReference>